<evidence type="ECO:0000313" key="2">
    <source>
        <dbReference type="EMBL" id="SEA22333.1"/>
    </source>
</evidence>
<reference evidence="2 3" key="1">
    <citation type="submission" date="2016-10" db="EMBL/GenBank/DDBJ databases">
        <authorList>
            <person name="de Groot N.N."/>
        </authorList>
    </citation>
    <scope>NUCLEOTIDE SEQUENCE [LARGE SCALE GENOMIC DNA]</scope>
    <source>
        <strain evidence="2 3">DSM 23581</strain>
    </source>
</reference>
<dbReference type="SUPFAM" id="SSF63825">
    <property type="entry name" value="YWTD domain"/>
    <property type="match status" value="1"/>
</dbReference>
<keyword evidence="1" id="KW-1133">Transmembrane helix</keyword>
<proteinExistence type="predicted"/>
<keyword evidence="1" id="KW-0812">Transmembrane</keyword>
<keyword evidence="3" id="KW-1185">Reference proteome</keyword>
<evidence type="ECO:0000313" key="3">
    <source>
        <dbReference type="Proteomes" id="UP000198820"/>
    </source>
</evidence>
<keyword evidence="1" id="KW-0472">Membrane</keyword>
<accession>A0A1H3ZEX2</accession>
<gene>
    <name evidence="2" type="ORF">SAMN05421540_10459</name>
</gene>
<feature type="transmembrane region" description="Helical" evidence="1">
    <location>
        <begin position="6"/>
        <end position="25"/>
    </location>
</feature>
<organism evidence="2 3">
    <name type="scientific">Psychroflexus halocasei</name>
    <dbReference type="NCBI Taxonomy" id="908615"/>
    <lineage>
        <taxon>Bacteria</taxon>
        <taxon>Pseudomonadati</taxon>
        <taxon>Bacteroidota</taxon>
        <taxon>Flavobacteriia</taxon>
        <taxon>Flavobacteriales</taxon>
        <taxon>Flavobacteriaceae</taxon>
        <taxon>Psychroflexus</taxon>
    </lineage>
</organism>
<dbReference type="STRING" id="908615.SAMN05421540_10459"/>
<evidence type="ECO:0000256" key="1">
    <source>
        <dbReference type="SAM" id="Phobius"/>
    </source>
</evidence>
<sequence>MNYKNGLFLTIGLITLTIGVIILLLRNKFIFEYKSPFKINIVQTWFLPDELKEISGIYHLGDQEIACIQDEDGIIYIYNLASEKVTDKIKFGEKGDYEGIAINKEIAYILKSNGEITVIENFRNENFKIKSHQIFNNKKLDFEGLFLVNDRQLLMGIKEHKKEENPESILVYSLDINTMELDKEPLINISMDDKVFAEIPNSHPSRYFYLSEIAQHPITEEYYILEGRTPKLLILNPDKSTKTLIYLDSTLFPQPEGLTFDGEGRVFISNEEDKNEPQNIQLIEIKENKQKK</sequence>
<name>A0A1H3ZEX2_9FLAO</name>
<dbReference type="Proteomes" id="UP000198820">
    <property type="component" value="Unassembled WGS sequence"/>
</dbReference>
<evidence type="ECO:0008006" key="4">
    <source>
        <dbReference type="Google" id="ProtNLM"/>
    </source>
</evidence>
<dbReference type="RefSeq" id="WP_093241361.1">
    <property type="nucleotide sequence ID" value="NZ_FNQF01000004.1"/>
</dbReference>
<dbReference type="AlphaFoldDB" id="A0A1H3ZEX2"/>
<dbReference type="EMBL" id="FNQF01000004">
    <property type="protein sequence ID" value="SEA22333.1"/>
    <property type="molecule type" value="Genomic_DNA"/>
</dbReference>
<protein>
    <recommendedName>
        <fullName evidence="4">SdiA-regulated</fullName>
    </recommendedName>
</protein>